<name>A0A8J9ZAB7_BRALA</name>
<accession>A0A8J9ZAB7</accession>
<dbReference type="Gene3D" id="3.40.50.300">
    <property type="entry name" value="P-loop containing nucleotide triphosphate hydrolases"/>
    <property type="match status" value="1"/>
</dbReference>
<evidence type="ECO:0000313" key="1">
    <source>
        <dbReference type="EMBL" id="CAH1250010.1"/>
    </source>
</evidence>
<sequence>MCSYYILAPSAYSPQQRDVKVQNDEAQAWCDSKGIPYLETDCQDRSVLDFAFQTLIRNVLQNRQAENNATE</sequence>
<dbReference type="InterPro" id="IPR027417">
    <property type="entry name" value="P-loop_NTPase"/>
</dbReference>
<keyword evidence="2" id="KW-1185">Reference proteome</keyword>
<organism evidence="1 2">
    <name type="scientific">Branchiostoma lanceolatum</name>
    <name type="common">Common lancelet</name>
    <name type="synonym">Amphioxus lanceolatum</name>
    <dbReference type="NCBI Taxonomy" id="7740"/>
    <lineage>
        <taxon>Eukaryota</taxon>
        <taxon>Metazoa</taxon>
        <taxon>Chordata</taxon>
        <taxon>Cephalochordata</taxon>
        <taxon>Leptocardii</taxon>
        <taxon>Amphioxiformes</taxon>
        <taxon>Branchiostomatidae</taxon>
        <taxon>Branchiostoma</taxon>
    </lineage>
</organism>
<dbReference type="OrthoDB" id="10435682at2759"/>
<evidence type="ECO:0000313" key="2">
    <source>
        <dbReference type="Proteomes" id="UP000838412"/>
    </source>
</evidence>
<gene>
    <name evidence="1" type="primary">Hypp8739</name>
    <name evidence="1" type="ORF">BLAG_LOCUS10911</name>
</gene>
<dbReference type="AlphaFoldDB" id="A0A8J9ZAB7"/>
<reference evidence="1" key="1">
    <citation type="submission" date="2022-01" db="EMBL/GenBank/DDBJ databases">
        <authorList>
            <person name="Braso-Vives M."/>
        </authorList>
    </citation>
    <scope>NUCLEOTIDE SEQUENCE</scope>
</reference>
<dbReference type="Proteomes" id="UP000838412">
    <property type="component" value="Chromosome 18"/>
</dbReference>
<proteinExistence type="predicted"/>
<dbReference type="EMBL" id="OV696703">
    <property type="protein sequence ID" value="CAH1250010.1"/>
    <property type="molecule type" value="Genomic_DNA"/>
</dbReference>
<protein>
    <submittedName>
        <fullName evidence="1">Hypp8739 protein</fullName>
    </submittedName>
</protein>